<evidence type="ECO:0000256" key="1">
    <source>
        <dbReference type="ARBA" id="ARBA00004496"/>
    </source>
</evidence>
<keyword evidence="10" id="KW-0687">Ribonucleoprotein</keyword>
<dbReference type="SUPFAM" id="SSF54211">
    <property type="entry name" value="Ribosomal protein S5 domain 2-like"/>
    <property type="match status" value="1"/>
</dbReference>
<dbReference type="GO" id="GO:0005840">
    <property type="term" value="C:ribosome"/>
    <property type="evidence" value="ECO:0007669"/>
    <property type="project" value="UniProtKB-KW"/>
</dbReference>
<dbReference type="InterPro" id="IPR001247">
    <property type="entry name" value="ExoRNase_PH_dom1"/>
</dbReference>
<dbReference type="Pfam" id="PF03725">
    <property type="entry name" value="RNase_PH_C"/>
    <property type="match status" value="1"/>
</dbReference>
<reference evidence="10" key="1">
    <citation type="submission" date="2017-08" db="EMBL/GenBank/DDBJ databases">
        <authorList>
            <person name="Polle J.E."/>
            <person name="Barry K."/>
            <person name="Cushman J."/>
            <person name="Schmutz J."/>
            <person name="Tran D."/>
            <person name="Hathwaick L.T."/>
            <person name="Yim W.C."/>
            <person name="Jenkins J."/>
            <person name="Mckie-Krisberg Z.M."/>
            <person name="Prochnik S."/>
            <person name="Lindquist E."/>
            <person name="Dockter R.B."/>
            <person name="Adam C."/>
            <person name="Molina H."/>
            <person name="Bunkerborg J."/>
            <person name="Jin E."/>
            <person name="Buchheim M."/>
            <person name="Magnuson J."/>
        </authorList>
    </citation>
    <scope>NUCLEOTIDE SEQUENCE</scope>
    <source>
        <strain evidence="10">CCAP 19/18</strain>
    </source>
</reference>
<evidence type="ECO:0000259" key="9">
    <source>
        <dbReference type="Pfam" id="PF03725"/>
    </source>
</evidence>
<evidence type="ECO:0000256" key="5">
    <source>
        <dbReference type="ARBA" id="ARBA00022835"/>
    </source>
</evidence>
<dbReference type="InterPro" id="IPR050590">
    <property type="entry name" value="Exosome_comp_Rrp42_subfam"/>
</dbReference>
<organism evidence="10 11">
    <name type="scientific">Dunaliella salina</name>
    <name type="common">Green alga</name>
    <name type="synonym">Protococcus salinus</name>
    <dbReference type="NCBI Taxonomy" id="3046"/>
    <lineage>
        <taxon>Eukaryota</taxon>
        <taxon>Viridiplantae</taxon>
        <taxon>Chlorophyta</taxon>
        <taxon>core chlorophytes</taxon>
        <taxon>Chlorophyceae</taxon>
        <taxon>CS clade</taxon>
        <taxon>Chlamydomonadales</taxon>
        <taxon>Dunaliellaceae</taxon>
        <taxon>Dunaliella</taxon>
    </lineage>
</organism>
<sequence length="294" mass="30366">MSHSSAEIDFCTQSCQHGIRLDGRACEDFRPLELELGLIAQASGSARLHLGSTDVIVGVKAEVGAPLREHPDCGRLQATVEMSSCASPEYEGRGGELWGLQLAQALEASLVPEHPEKGGGGLDLRSLSIIPGKAVWLLYVDALVLNDGGGVLCVCVCVALAALSNTRVCVCVFTMGGGAGEGDAAEPEIELEDDEEGEGGRPLQGVAEVPLIVSLGQVDNAVVVDPTCLEEQCAASVMHIAANARGEVCGVQQSGRQGVDPAALVALMERGAAAGSEVLASLHAYFKQAPQQGT</sequence>
<evidence type="ECO:0000313" key="10">
    <source>
        <dbReference type="EMBL" id="KAF5839749.1"/>
    </source>
</evidence>
<evidence type="ECO:0000256" key="6">
    <source>
        <dbReference type="ARBA" id="ARBA00042523"/>
    </source>
</evidence>
<keyword evidence="11" id="KW-1185">Reference proteome</keyword>
<evidence type="ECO:0000256" key="4">
    <source>
        <dbReference type="ARBA" id="ARBA00022490"/>
    </source>
</evidence>
<evidence type="ECO:0000256" key="2">
    <source>
        <dbReference type="ARBA" id="ARBA00004604"/>
    </source>
</evidence>
<gene>
    <name evidence="10" type="ORF">DUNSADRAFT_18751</name>
</gene>
<dbReference type="InterPro" id="IPR015847">
    <property type="entry name" value="ExoRNase_PH_dom2"/>
</dbReference>
<dbReference type="InterPro" id="IPR036345">
    <property type="entry name" value="ExoRNase_PH_dom2_sf"/>
</dbReference>
<feature type="compositionally biased region" description="Acidic residues" evidence="7">
    <location>
        <begin position="183"/>
        <end position="197"/>
    </location>
</feature>
<dbReference type="CDD" id="cd11367">
    <property type="entry name" value="RNase_PH_RRP42"/>
    <property type="match status" value="1"/>
</dbReference>
<keyword evidence="5" id="KW-0271">Exosome</keyword>
<name>A0ABQ7GYW6_DUNSA</name>
<dbReference type="InterPro" id="IPR020568">
    <property type="entry name" value="Ribosomal_Su5_D2-typ_SF"/>
</dbReference>
<evidence type="ECO:0000259" key="8">
    <source>
        <dbReference type="Pfam" id="PF01138"/>
    </source>
</evidence>
<feature type="domain" description="Exoribonuclease phosphorolytic" evidence="9">
    <location>
        <begin position="209"/>
        <end position="271"/>
    </location>
</feature>
<accession>A0ABQ7GYW6</accession>
<keyword evidence="10" id="KW-0689">Ribosomal protein</keyword>
<dbReference type="Gene3D" id="3.30.230.70">
    <property type="entry name" value="GHMP Kinase, N-terminal domain"/>
    <property type="match status" value="1"/>
</dbReference>
<feature type="domain" description="Exoribonuclease phosphorolytic" evidence="8">
    <location>
        <begin position="28"/>
        <end position="168"/>
    </location>
</feature>
<keyword evidence="4" id="KW-0963">Cytoplasm</keyword>
<comment type="subcellular location">
    <subcellularLocation>
        <location evidence="1">Cytoplasm</location>
    </subcellularLocation>
    <subcellularLocation>
        <location evidence="2">Nucleus</location>
        <location evidence="2">Nucleolus</location>
    </subcellularLocation>
</comment>
<evidence type="ECO:0000313" key="11">
    <source>
        <dbReference type="Proteomes" id="UP000815325"/>
    </source>
</evidence>
<dbReference type="PANTHER" id="PTHR11097:SF8">
    <property type="entry name" value="EXOSOME COMPLEX COMPONENT RRP42"/>
    <property type="match status" value="1"/>
</dbReference>
<dbReference type="InterPro" id="IPR027408">
    <property type="entry name" value="PNPase/RNase_PH_dom_sf"/>
</dbReference>
<dbReference type="PANTHER" id="PTHR11097">
    <property type="entry name" value="EXOSOME COMPLEX EXONUCLEASE RIBOSOMAL RNA PROCESSING PROTEIN"/>
    <property type="match status" value="1"/>
</dbReference>
<comment type="similarity">
    <text evidence="3">Belongs to the RNase PH family.</text>
</comment>
<dbReference type="Pfam" id="PF01138">
    <property type="entry name" value="RNase_PH"/>
    <property type="match status" value="1"/>
</dbReference>
<proteinExistence type="inferred from homology"/>
<dbReference type="Proteomes" id="UP000815325">
    <property type="component" value="Unassembled WGS sequence"/>
</dbReference>
<evidence type="ECO:0000256" key="3">
    <source>
        <dbReference type="ARBA" id="ARBA00006678"/>
    </source>
</evidence>
<feature type="region of interest" description="Disordered" evidence="7">
    <location>
        <begin position="180"/>
        <end position="200"/>
    </location>
</feature>
<protein>
    <recommendedName>
        <fullName evidence="6">Ribosomal RNA-processing protein 42</fullName>
    </recommendedName>
</protein>
<dbReference type="SUPFAM" id="SSF55666">
    <property type="entry name" value="Ribonuclease PH domain 2-like"/>
    <property type="match status" value="1"/>
</dbReference>
<dbReference type="EMBL" id="MU069534">
    <property type="protein sequence ID" value="KAF5839749.1"/>
    <property type="molecule type" value="Genomic_DNA"/>
</dbReference>
<comment type="caution">
    <text evidence="10">The sequence shown here is derived from an EMBL/GenBank/DDBJ whole genome shotgun (WGS) entry which is preliminary data.</text>
</comment>
<evidence type="ECO:0000256" key="7">
    <source>
        <dbReference type="SAM" id="MobiDB-lite"/>
    </source>
</evidence>